<accession>A0AAV4MJL3</accession>
<feature type="transmembrane region" description="Helical" evidence="1">
    <location>
        <begin position="12"/>
        <end position="29"/>
    </location>
</feature>
<keyword evidence="1" id="KW-1133">Transmembrane helix</keyword>
<keyword evidence="3" id="KW-1185">Reference proteome</keyword>
<evidence type="ECO:0000313" key="3">
    <source>
        <dbReference type="Proteomes" id="UP001054945"/>
    </source>
</evidence>
<dbReference type="EMBL" id="BPLR01002281">
    <property type="protein sequence ID" value="GIX72139.1"/>
    <property type="molecule type" value="Genomic_DNA"/>
</dbReference>
<gene>
    <name evidence="2" type="ORF">CEXT_694991</name>
</gene>
<keyword evidence="1" id="KW-0812">Transmembrane</keyword>
<name>A0AAV4MJL3_CAEEX</name>
<dbReference type="Proteomes" id="UP001054945">
    <property type="component" value="Unassembled WGS sequence"/>
</dbReference>
<proteinExistence type="predicted"/>
<organism evidence="2 3">
    <name type="scientific">Caerostris extrusa</name>
    <name type="common">Bark spider</name>
    <name type="synonym">Caerostris bankana</name>
    <dbReference type="NCBI Taxonomy" id="172846"/>
    <lineage>
        <taxon>Eukaryota</taxon>
        <taxon>Metazoa</taxon>
        <taxon>Ecdysozoa</taxon>
        <taxon>Arthropoda</taxon>
        <taxon>Chelicerata</taxon>
        <taxon>Arachnida</taxon>
        <taxon>Araneae</taxon>
        <taxon>Araneomorphae</taxon>
        <taxon>Entelegynae</taxon>
        <taxon>Araneoidea</taxon>
        <taxon>Araneidae</taxon>
        <taxon>Caerostris</taxon>
    </lineage>
</organism>
<sequence length="116" mass="13275">MSHIIVIDNAYFDYVIYTCKLILFALFYLSRLFKVAEWKIFANVRLNEQSVDLSRSQEIDDSRDNADNEMPKQFPPFCELYGNGWCPGGDLVRKAAVGVDSPPSQSITSQVHFPHK</sequence>
<comment type="caution">
    <text evidence="2">The sequence shown here is derived from an EMBL/GenBank/DDBJ whole genome shotgun (WGS) entry which is preliminary data.</text>
</comment>
<keyword evidence="1" id="KW-0472">Membrane</keyword>
<evidence type="ECO:0000256" key="1">
    <source>
        <dbReference type="SAM" id="Phobius"/>
    </source>
</evidence>
<evidence type="ECO:0000313" key="2">
    <source>
        <dbReference type="EMBL" id="GIX72139.1"/>
    </source>
</evidence>
<protein>
    <submittedName>
        <fullName evidence="2">Uncharacterized protein</fullName>
    </submittedName>
</protein>
<dbReference type="AlphaFoldDB" id="A0AAV4MJL3"/>
<reference evidence="2 3" key="1">
    <citation type="submission" date="2021-06" db="EMBL/GenBank/DDBJ databases">
        <title>Caerostris extrusa draft genome.</title>
        <authorList>
            <person name="Kono N."/>
            <person name="Arakawa K."/>
        </authorList>
    </citation>
    <scope>NUCLEOTIDE SEQUENCE [LARGE SCALE GENOMIC DNA]</scope>
</reference>